<evidence type="ECO:0000256" key="1">
    <source>
        <dbReference type="SAM" id="MobiDB-lite"/>
    </source>
</evidence>
<feature type="non-terminal residue" evidence="2">
    <location>
        <position position="1"/>
    </location>
</feature>
<sequence>DLDDSIDSSTMVPSSKDTTLKPLMDQTITSSTTKTNTTTSDVESDLGTLIINDESDNDDFNDRTLKPAYLQHFERNELKLVNNTNSDGVNIVSSASTNQSNDVQTMRGLTADGNLNHNTANNNHYENNYSNVTTSGQSFAQTSPQLQPPPQYLPVGHS</sequence>
<feature type="compositionally biased region" description="Low complexity" evidence="1">
    <location>
        <begin position="114"/>
        <end position="131"/>
    </location>
</feature>
<feature type="non-terminal residue" evidence="2">
    <location>
        <position position="158"/>
    </location>
</feature>
<feature type="compositionally biased region" description="Low complexity" evidence="1">
    <location>
        <begin position="27"/>
        <end position="40"/>
    </location>
</feature>
<feature type="compositionally biased region" description="Polar residues" evidence="1">
    <location>
        <begin position="132"/>
        <end position="143"/>
    </location>
</feature>
<organism evidence="2">
    <name type="scientific">Medioppia subpectinata</name>
    <dbReference type="NCBI Taxonomy" id="1979941"/>
    <lineage>
        <taxon>Eukaryota</taxon>
        <taxon>Metazoa</taxon>
        <taxon>Ecdysozoa</taxon>
        <taxon>Arthropoda</taxon>
        <taxon>Chelicerata</taxon>
        <taxon>Arachnida</taxon>
        <taxon>Acari</taxon>
        <taxon>Acariformes</taxon>
        <taxon>Sarcoptiformes</taxon>
        <taxon>Oribatida</taxon>
        <taxon>Brachypylina</taxon>
        <taxon>Oppioidea</taxon>
        <taxon>Oppiidae</taxon>
        <taxon>Medioppia</taxon>
    </lineage>
</organism>
<proteinExistence type="predicted"/>
<feature type="region of interest" description="Disordered" evidence="1">
    <location>
        <begin position="112"/>
        <end position="158"/>
    </location>
</feature>
<reference evidence="2" key="1">
    <citation type="submission" date="2020-11" db="EMBL/GenBank/DDBJ databases">
        <authorList>
            <person name="Tran Van P."/>
        </authorList>
    </citation>
    <scope>NUCLEOTIDE SEQUENCE</scope>
</reference>
<protein>
    <submittedName>
        <fullName evidence="2">Uncharacterized protein</fullName>
    </submittedName>
</protein>
<name>A0A7R9LYY0_9ACAR</name>
<dbReference type="AlphaFoldDB" id="A0A7R9LYY0"/>
<dbReference type="EMBL" id="CAJPIZ010046519">
    <property type="protein sequence ID" value="CAG2122339.1"/>
    <property type="molecule type" value="Genomic_DNA"/>
</dbReference>
<feature type="region of interest" description="Disordered" evidence="1">
    <location>
        <begin position="1"/>
        <end position="40"/>
    </location>
</feature>
<dbReference type="EMBL" id="OC901094">
    <property type="protein sequence ID" value="CAD7649210.1"/>
    <property type="molecule type" value="Genomic_DNA"/>
</dbReference>
<keyword evidence="3" id="KW-1185">Reference proteome</keyword>
<evidence type="ECO:0000313" key="3">
    <source>
        <dbReference type="Proteomes" id="UP000759131"/>
    </source>
</evidence>
<gene>
    <name evidence="2" type="ORF">OSB1V03_LOCUS22285</name>
</gene>
<feature type="compositionally biased region" description="Polar residues" evidence="1">
    <location>
        <begin position="7"/>
        <end position="17"/>
    </location>
</feature>
<evidence type="ECO:0000313" key="2">
    <source>
        <dbReference type="EMBL" id="CAD7649210.1"/>
    </source>
</evidence>
<accession>A0A7R9LYY0</accession>
<dbReference type="Proteomes" id="UP000759131">
    <property type="component" value="Unassembled WGS sequence"/>
</dbReference>